<proteinExistence type="predicted"/>
<feature type="chain" id="PRO_5029913494" description="DUF255 domain-containing protein" evidence="1">
    <location>
        <begin position="21"/>
        <end position="478"/>
    </location>
</feature>
<dbReference type="KEGG" id="mrob:HH214_17085"/>
<dbReference type="InterPro" id="IPR011990">
    <property type="entry name" value="TPR-like_helical_dom_sf"/>
</dbReference>
<keyword evidence="3" id="KW-1185">Reference proteome</keyword>
<dbReference type="SUPFAM" id="SSF48452">
    <property type="entry name" value="TPR-like"/>
    <property type="match status" value="1"/>
</dbReference>
<sequence length="478" mass="54714">MRKIALIVLLLLSCNSILHSQTIKYYNNINTALDDAKIHAKPIFVYIDIQHPIPPKPGIVIIKSGLEDHQVAAYYNRTFINVKLNYSDSTFVSFKKIYPLETKEFPIYLFFDAEGGLVYKGLSLNNSLGQYYLDMAQQALKVQASDKNISKYETLRRQHKIDAATLKEYIALKEKFGLYNNADLVDEYVDKLTIGAFNNYNEVLFILNAGPLAYGKAYNLCFSNRKITDSIYKTEPLEIRKAINNHIIVNTRNEAIRTRNFNLAIQLSNFVRGTWSNDYARGNKAATEETIYYYNVVKDTANYYRQASYFYDNYYMGISADSARRLKVKALNELKQNSTTRIKTLNAEIKKSNTSINSAGSTKHKLALISSSSVGNPINDVADILNNAAYNFYKLDTHNLNYLSKALVWSKRSIELSPDTWAYYDTLAHILYRLSFYEEALVEQKKAIQLAKQNSMAKSMNQVNPLITELTKMQQHTL</sequence>
<dbReference type="Proteomes" id="UP000503278">
    <property type="component" value="Chromosome"/>
</dbReference>
<gene>
    <name evidence="2" type="ORF">HH214_17085</name>
</gene>
<dbReference type="SUPFAM" id="SSF52833">
    <property type="entry name" value="Thioredoxin-like"/>
    <property type="match status" value="1"/>
</dbReference>
<evidence type="ECO:0008006" key="4">
    <source>
        <dbReference type="Google" id="ProtNLM"/>
    </source>
</evidence>
<keyword evidence="1" id="KW-0732">Signal</keyword>
<reference evidence="2 3" key="1">
    <citation type="submission" date="2020-04" db="EMBL/GenBank/DDBJ databases">
        <title>Genome sequencing of novel species.</title>
        <authorList>
            <person name="Heo J."/>
            <person name="Kim S.-J."/>
            <person name="Kim J.-S."/>
            <person name="Hong S.-B."/>
            <person name="Kwon S.-W."/>
        </authorList>
    </citation>
    <scope>NUCLEOTIDE SEQUENCE [LARGE SCALE GENOMIC DNA]</scope>
    <source>
        <strain evidence="2 3">F39-2</strain>
    </source>
</reference>
<evidence type="ECO:0000313" key="3">
    <source>
        <dbReference type="Proteomes" id="UP000503278"/>
    </source>
</evidence>
<accession>A0A7L5E2W0</accession>
<dbReference type="EMBL" id="CP051682">
    <property type="protein sequence ID" value="QJD97465.1"/>
    <property type="molecule type" value="Genomic_DNA"/>
</dbReference>
<protein>
    <recommendedName>
        <fullName evidence="4">DUF255 domain-containing protein</fullName>
    </recommendedName>
</protein>
<organism evidence="2 3">
    <name type="scientific">Mucilaginibacter robiniae</name>
    <dbReference type="NCBI Taxonomy" id="2728022"/>
    <lineage>
        <taxon>Bacteria</taxon>
        <taxon>Pseudomonadati</taxon>
        <taxon>Bacteroidota</taxon>
        <taxon>Sphingobacteriia</taxon>
        <taxon>Sphingobacteriales</taxon>
        <taxon>Sphingobacteriaceae</taxon>
        <taxon>Mucilaginibacter</taxon>
    </lineage>
</organism>
<evidence type="ECO:0000313" key="2">
    <source>
        <dbReference type="EMBL" id="QJD97465.1"/>
    </source>
</evidence>
<dbReference type="RefSeq" id="WP_169609660.1">
    <property type="nucleotide sequence ID" value="NZ_CP051682.1"/>
</dbReference>
<dbReference type="InterPro" id="IPR036249">
    <property type="entry name" value="Thioredoxin-like_sf"/>
</dbReference>
<dbReference type="Gene3D" id="3.40.30.10">
    <property type="entry name" value="Glutaredoxin"/>
    <property type="match status" value="1"/>
</dbReference>
<dbReference type="Gene3D" id="1.25.40.10">
    <property type="entry name" value="Tetratricopeptide repeat domain"/>
    <property type="match status" value="1"/>
</dbReference>
<evidence type="ECO:0000256" key="1">
    <source>
        <dbReference type="SAM" id="SignalP"/>
    </source>
</evidence>
<feature type="signal peptide" evidence="1">
    <location>
        <begin position="1"/>
        <end position="20"/>
    </location>
</feature>
<name>A0A7L5E2W0_9SPHI</name>
<dbReference type="AlphaFoldDB" id="A0A7L5E2W0"/>